<dbReference type="EMBL" id="BKCJ010388230">
    <property type="protein sequence ID" value="GFA22355.1"/>
    <property type="molecule type" value="Genomic_DNA"/>
</dbReference>
<dbReference type="Pfam" id="PF07727">
    <property type="entry name" value="RVT_2"/>
    <property type="match status" value="1"/>
</dbReference>
<dbReference type="AlphaFoldDB" id="A0A699J9S2"/>
<organism evidence="3">
    <name type="scientific">Tanacetum cinerariifolium</name>
    <name type="common">Dalmatian daisy</name>
    <name type="synonym">Chrysanthemum cinerariifolium</name>
    <dbReference type="NCBI Taxonomy" id="118510"/>
    <lineage>
        <taxon>Eukaryota</taxon>
        <taxon>Viridiplantae</taxon>
        <taxon>Streptophyta</taxon>
        <taxon>Embryophyta</taxon>
        <taxon>Tracheophyta</taxon>
        <taxon>Spermatophyta</taxon>
        <taxon>Magnoliopsida</taxon>
        <taxon>eudicotyledons</taxon>
        <taxon>Gunneridae</taxon>
        <taxon>Pentapetalae</taxon>
        <taxon>asterids</taxon>
        <taxon>campanulids</taxon>
        <taxon>Asterales</taxon>
        <taxon>Asteraceae</taxon>
        <taxon>Asteroideae</taxon>
        <taxon>Anthemideae</taxon>
        <taxon>Anthemidinae</taxon>
        <taxon>Tanacetum</taxon>
    </lineage>
</organism>
<accession>A0A699J9S2</accession>
<feature type="domain" description="Reverse transcriptase Ty1/copia-type" evidence="2">
    <location>
        <begin position="187"/>
        <end position="362"/>
    </location>
</feature>
<feature type="compositionally biased region" description="Low complexity" evidence="1">
    <location>
        <begin position="94"/>
        <end position="109"/>
    </location>
</feature>
<reference evidence="3" key="1">
    <citation type="journal article" date="2019" name="Sci. Rep.">
        <title>Draft genome of Tanacetum cinerariifolium, the natural source of mosquito coil.</title>
        <authorList>
            <person name="Yamashiro T."/>
            <person name="Shiraishi A."/>
            <person name="Satake H."/>
            <person name="Nakayama K."/>
        </authorList>
    </citation>
    <scope>NUCLEOTIDE SEQUENCE</scope>
</reference>
<proteinExistence type="predicted"/>
<evidence type="ECO:0000313" key="3">
    <source>
        <dbReference type="EMBL" id="GFA22355.1"/>
    </source>
</evidence>
<evidence type="ECO:0000259" key="2">
    <source>
        <dbReference type="Pfam" id="PF07727"/>
    </source>
</evidence>
<evidence type="ECO:0000256" key="1">
    <source>
        <dbReference type="SAM" id="MobiDB-lite"/>
    </source>
</evidence>
<protein>
    <submittedName>
        <fullName evidence="3">Retrovirus-related Pol polyprotein from transposon TNT 1-94</fullName>
    </submittedName>
</protein>
<sequence>FIIHRRFNKTPYELINDRKLDISFLYVFGALCYPKNDREDIGKLGAKGDIGFFIGYSADSDLLFKAMYDDFIDGQPSTAQRTVPAVQAQQVRQTSTTSTSIADSAPTPTNSSSQATSFPITSQDVDELNSQQQYAQQQGNQAHFQSKTIADNVPNAMFGENTFVNPFANPSTSAVKSSSSQNFKRLDVWVLVPAPYNISPLTLKWLFKNKHDEEQTVIQNKSRLVVRGYRQEEGIDFEESFATVARMEAIRIFLAYAAHKSFSVFQMDVKTAFLHGLLKEDVYVCQPKGFIDVDHQSHVYKLKKALYVLNQATRAWYDELSMFLLHNHFFKGTIDPTLFIRRFHDDILVVQIYVDDIIFGSTHPSEKLESNTTRFDHLYVVVWPAVDGDEGGVVIAARWGVGCGVEGGGDVVMVLEGVAAAARVGTEVVGGAWWRVA</sequence>
<comment type="caution">
    <text evidence="3">The sequence shown here is derived from an EMBL/GenBank/DDBJ whole genome shotgun (WGS) entry which is preliminary data.</text>
</comment>
<feature type="region of interest" description="Disordered" evidence="1">
    <location>
        <begin position="85"/>
        <end position="117"/>
    </location>
</feature>
<gene>
    <name evidence="3" type="ORF">Tci_594327</name>
</gene>
<dbReference type="InterPro" id="IPR013103">
    <property type="entry name" value="RVT_2"/>
</dbReference>
<name>A0A699J9S2_TANCI</name>
<feature type="non-terminal residue" evidence="3">
    <location>
        <position position="1"/>
    </location>
</feature>